<dbReference type="PANTHER" id="PTHR30399">
    <property type="entry name" value="UNCHARACTERIZED PROTEIN YGJP"/>
    <property type="match status" value="1"/>
</dbReference>
<feature type="domain" description="YgjP-like metallopeptidase" evidence="1">
    <location>
        <begin position="22"/>
        <end position="170"/>
    </location>
</feature>
<reference evidence="2" key="1">
    <citation type="journal article" date="2014" name="Front. Microbiol.">
        <title>High frequency of phylogenetically diverse reductive dehalogenase-homologous genes in deep subseafloor sedimentary metagenomes.</title>
        <authorList>
            <person name="Kawai M."/>
            <person name="Futagami T."/>
            <person name="Toyoda A."/>
            <person name="Takaki Y."/>
            <person name="Nishi S."/>
            <person name="Hori S."/>
            <person name="Arai W."/>
            <person name="Tsubouchi T."/>
            <person name="Morono Y."/>
            <person name="Uchiyama I."/>
            <person name="Ito T."/>
            <person name="Fujiyama A."/>
            <person name="Inagaki F."/>
            <person name="Takami H."/>
        </authorList>
    </citation>
    <scope>NUCLEOTIDE SEQUENCE</scope>
    <source>
        <strain evidence="2">Expedition CK06-06</strain>
    </source>
</reference>
<protein>
    <recommendedName>
        <fullName evidence="1">YgjP-like metallopeptidase domain-containing protein</fullName>
    </recommendedName>
</protein>
<dbReference type="InterPro" id="IPR002725">
    <property type="entry name" value="YgjP-like_metallopeptidase"/>
</dbReference>
<sequence>MIKKIKIEGIGVITLNKSKRARHVSIRVKPRTGVMVTVPIGVNYDKAIEFVHKKTDWISRQLERTKRMEGEQTVFTRNMEYSTRSHRLVFSQWEKKKIEVTVYNGIIRVKFPAGIADNNSILQEMIRKGIVEALRREAKRFLPKRVEEFAAKNGFTFNRVSIRNSKTRWGRKQF</sequence>
<dbReference type="Pfam" id="PF01863">
    <property type="entry name" value="YgjP-like"/>
    <property type="match status" value="1"/>
</dbReference>
<proteinExistence type="predicted"/>
<dbReference type="AlphaFoldDB" id="X1RC21"/>
<dbReference type="PANTHER" id="PTHR30399:SF1">
    <property type="entry name" value="UTP PYROPHOSPHATASE"/>
    <property type="match status" value="1"/>
</dbReference>
<accession>X1RC21</accession>
<evidence type="ECO:0000313" key="2">
    <source>
        <dbReference type="EMBL" id="GAI60695.1"/>
    </source>
</evidence>
<gene>
    <name evidence="2" type="ORF">S12H4_01053</name>
</gene>
<dbReference type="EMBL" id="BARW01000184">
    <property type="protein sequence ID" value="GAI60695.1"/>
    <property type="molecule type" value="Genomic_DNA"/>
</dbReference>
<evidence type="ECO:0000259" key="1">
    <source>
        <dbReference type="Pfam" id="PF01863"/>
    </source>
</evidence>
<name>X1RC21_9ZZZZ</name>
<organism evidence="2">
    <name type="scientific">marine sediment metagenome</name>
    <dbReference type="NCBI Taxonomy" id="412755"/>
    <lineage>
        <taxon>unclassified sequences</taxon>
        <taxon>metagenomes</taxon>
        <taxon>ecological metagenomes</taxon>
    </lineage>
</organism>
<comment type="caution">
    <text evidence="2">The sequence shown here is derived from an EMBL/GenBank/DDBJ whole genome shotgun (WGS) entry which is preliminary data.</text>
</comment>
<dbReference type="InterPro" id="IPR053136">
    <property type="entry name" value="UTP_pyrophosphatase-like"/>
</dbReference>